<keyword evidence="3" id="KW-0808">Transferase</keyword>
<evidence type="ECO:0000256" key="2">
    <source>
        <dbReference type="ARBA" id="ARBA00022676"/>
    </source>
</evidence>
<evidence type="ECO:0000256" key="1">
    <source>
        <dbReference type="ARBA" id="ARBA00004606"/>
    </source>
</evidence>
<keyword evidence="2" id="KW-0328">Glycosyltransferase</keyword>
<dbReference type="GeneID" id="83206632"/>
<evidence type="ECO:0000313" key="11">
    <source>
        <dbReference type="EMBL" id="KAJ5217025.1"/>
    </source>
</evidence>
<evidence type="ECO:0000256" key="5">
    <source>
        <dbReference type="ARBA" id="ARBA00022968"/>
    </source>
</evidence>
<protein>
    <recommendedName>
        <fullName evidence="10">Fringe-like glycosyltransferase domain-containing protein</fullName>
    </recommendedName>
</protein>
<evidence type="ECO:0000256" key="6">
    <source>
        <dbReference type="ARBA" id="ARBA00022989"/>
    </source>
</evidence>
<reference evidence="11" key="2">
    <citation type="journal article" date="2023" name="IMA Fungus">
        <title>Comparative genomic study of the Penicillium genus elucidates a diverse pangenome and 15 lateral gene transfer events.</title>
        <authorList>
            <person name="Petersen C."/>
            <person name="Sorensen T."/>
            <person name="Nielsen M.R."/>
            <person name="Sondergaard T.E."/>
            <person name="Sorensen J.L."/>
            <person name="Fitzpatrick D.A."/>
            <person name="Frisvad J.C."/>
            <person name="Nielsen K.L."/>
        </authorList>
    </citation>
    <scope>NUCLEOTIDE SEQUENCE</scope>
    <source>
        <strain evidence="11">IBT 19713</strain>
    </source>
</reference>
<dbReference type="GO" id="GO:0016020">
    <property type="term" value="C:membrane"/>
    <property type="evidence" value="ECO:0007669"/>
    <property type="project" value="UniProtKB-SubCell"/>
</dbReference>
<evidence type="ECO:0000256" key="9">
    <source>
        <dbReference type="SAM" id="Phobius"/>
    </source>
</evidence>
<dbReference type="AlphaFoldDB" id="A0A9W9TCY8"/>
<dbReference type="InterPro" id="IPR003378">
    <property type="entry name" value="Fringe-like_glycosylTrfase"/>
</dbReference>
<comment type="caution">
    <text evidence="11">The sequence shown here is derived from an EMBL/GenBank/DDBJ whole genome shotgun (WGS) entry which is preliminary data.</text>
</comment>
<keyword evidence="7 9" id="KW-0472">Membrane</keyword>
<gene>
    <name evidence="11" type="ORF">N7468_010033</name>
</gene>
<dbReference type="Proteomes" id="UP001150941">
    <property type="component" value="Unassembled WGS sequence"/>
</dbReference>
<keyword evidence="6 9" id="KW-1133">Transmembrane helix</keyword>
<comment type="subcellular location">
    <subcellularLocation>
        <location evidence="8">Endomembrane system</location>
        <topology evidence="8">Single-pass membrane protein</topology>
    </subcellularLocation>
    <subcellularLocation>
        <location evidence="1">Membrane</location>
        <topology evidence="1">Single-pass type II membrane protein</topology>
    </subcellularLocation>
</comment>
<proteinExistence type="predicted"/>
<sequence length="488" mass="55790">MLFQLREGLFPASWAWKKLLRFAVIFVAITGFTIFFWPEAVPQKSPVHAANTNITVFDSVTCSPEISLLQRLDIKRLAQYTRRDVIVDINPDNTPDDLPMTQLLDEPLFTPERVVRDPKDPSSSPLDGCQIPTPLVVRMPKPPPRANASHIDFGVATSISRLNESLDAFAHWAAYTDTRIFALLEPAEEDTQKGMDYLFAKARALGVELLIEISEDDYLRRYFALIPWLEANLRAETQWACIIDDDTFFPSMHNLVAALDAYDHTKPMYIGSLSEALPQIGTFGLIAFGGAGVFLSRPLLSEITNVYDECERTDYTGDRRIANCVYMYTSTRLTVDHRLHQLDLMPDASGFFESGRELPLSVHHWKSWFKADMPKISMVSDVCGDSCLLRRFHFSDNWILTTGFSVVQYSYPYDVKDLTMEMTWEENNGAKVEQYLHELGPLRLKDEMKKSYALEDAKIEESGVVTQWLVKRDKSMGDEVLELTWRRR</sequence>
<dbReference type="OrthoDB" id="414175at2759"/>
<reference evidence="11" key="1">
    <citation type="submission" date="2022-11" db="EMBL/GenBank/DDBJ databases">
        <authorList>
            <person name="Petersen C."/>
        </authorList>
    </citation>
    <scope>NUCLEOTIDE SEQUENCE</scope>
    <source>
        <strain evidence="11">IBT 19713</strain>
    </source>
</reference>
<dbReference type="PANTHER" id="PTHR10811">
    <property type="entry name" value="FRINGE-RELATED"/>
    <property type="match status" value="1"/>
</dbReference>
<evidence type="ECO:0000256" key="3">
    <source>
        <dbReference type="ARBA" id="ARBA00022679"/>
    </source>
</evidence>
<name>A0A9W9TCY8_9EURO</name>
<accession>A0A9W9TCY8</accession>
<dbReference type="GO" id="GO:0016757">
    <property type="term" value="F:glycosyltransferase activity"/>
    <property type="evidence" value="ECO:0007669"/>
    <property type="project" value="UniProtKB-KW"/>
</dbReference>
<dbReference type="GO" id="GO:0012505">
    <property type="term" value="C:endomembrane system"/>
    <property type="evidence" value="ECO:0007669"/>
    <property type="project" value="UniProtKB-SubCell"/>
</dbReference>
<keyword evidence="5" id="KW-0735">Signal-anchor</keyword>
<feature type="transmembrane region" description="Helical" evidence="9">
    <location>
        <begin position="20"/>
        <end position="37"/>
    </location>
</feature>
<keyword evidence="4 9" id="KW-0812">Transmembrane</keyword>
<evidence type="ECO:0000259" key="10">
    <source>
        <dbReference type="Pfam" id="PF02434"/>
    </source>
</evidence>
<evidence type="ECO:0000256" key="8">
    <source>
        <dbReference type="ARBA" id="ARBA00037847"/>
    </source>
</evidence>
<dbReference type="Pfam" id="PF02434">
    <property type="entry name" value="Fringe"/>
    <property type="match status" value="1"/>
</dbReference>
<evidence type="ECO:0000313" key="12">
    <source>
        <dbReference type="Proteomes" id="UP001150941"/>
    </source>
</evidence>
<feature type="domain" description="Fringe-like glycosyltransferase" evidence="10">
    <location>
        <begin position="230"/>
        <end position="341"/>
    </location>
</feature>
<dbReference type="RefSeq" id="XP_058325896.1">
    <property type="nucleotide sequence ID" value="XM_058479328.1"/>
</dbReference>
<dbReference type="Gene3D" id="3.90.550.50">
    <property type="match status" value="1"/>
</dbReference>
<organism evidence="11 12">
    <name type="scientific">Penicillium chermesinum</name>
    <dbReference type="NCBI Taxonomy" id="63820"/>
    <lineage>
        <taxon>Eukaryota</taxon>
        <taxon>Fungi</taxon>
        <taxon>Dikarya</taxon>
        <taxon>Ascomycota</taxon>
        <taxon>Pezizomycotina</taxon>
        <taxon>Eurotiomycetes</taxon>
        <taxon>Eurotiomycetidae</taxon>
        <taxon>Eurotiales</taxon>
        <taxon>Aspergillaceae</taxon>
        <taxon>Penicillium</taxon>
    </lineage>
</organism>
<evidence type="ECO:0000256" key="7">
    <source>
        <dbReference type="ARBA" id="ARBA00023136"/>
    </source>
</evidence>
<evidence type="ECO:0000256" key="4">
    <source>
        <dbReference type="ARBA" id="ARBA00022692"/>
    </source>
</evidence>
<keyword evidence="12" id="KW-1185">Reference proteome</keyword>
<dbReference type="EMBL" id="JAPQKS010000008">
    <property type="protein sequence ID" value="KAJ5217025.1"/>
    <property type="molecule type" value="Genomic_DNA"/>
</dbReference>